<dbReference type="GO" id="GO:0004838">
    <property type="term" value="F:L-tyrosine-2-oxoglutarate transaminase activity"/>
    <property type="evidence" value="ECO:0007669"/>
    <property type="project" value="InterPro"/>
</dbReference>
<comment type="pathway">
    <text evidence="2">Amino-acid degradation; L-phenylalanine degradation; acetoacetate and fumarate from L-phenylalanine: step 2/6.</text>
</comment>
<evidence type="ECO:0000256" key="13">
    <source>
        <dbReference type="ARBA" id="ARBA00047798"/>
    </source>
</evidence>
<dbReference type="GO" id="GO:0006572">
    <property type="term" value="P:L-tyrosine catabolic process"/>
    <property type="evidence" value="ECO:0007669"/>
    <property type="project" value="UniProtKB-KW"/>
</dbReference>
<evidence type="ECO:0000256" key="15">
    <source>
        <dbReference type="PIRSR" id="PIRSR000517-1"/>
    </source>
</evidence>
<dbReference type="PROSITE" id="PS00105">
    <property type="entry name" value="AA_TRANSFER_CLASS_1"/>
    <property type="match status" value="1"/>
</dbReference>
<dbReference type="Pfam" id="PF00155">
    <property type="entry name" value="Aminotran_1_2"/>
    <property type="match status" value="1"/>
</dbReference>
<dbReference type="InterPro" id="IPR015422">
    <property type="entry name" value="PyrdxlP-dep_Trfase_small"/>
</dbReference>
<comment type="caution">
    <text evidence="17">The sequence shown here is derived from an EMBL/GenBank/DDBJ whole genome shotgun (WGS) entry which is preliminary data.</text>
</comment>
<comment type="subunit">
    <text evidence="4">Homodimer.</text>
</comment>
<feature type="domain" description="Aminotransferase class I/classII large" evidence="16">
    <location>
        <begin position="39"/>
        <end position="400"/>
    </location>
</feature>
<keyword evidence="11" id="KW-0585">Phenylalanine catabolism</keyword>
<reference evidence="17 18" key="1">
    <citation type="submission" date="2016-07" db="EMBL/GenBank/DDBJ databases">
        <title>Pervasive Adenine N6-methylation of Active Genes in Fungi.</title>
        <authorList>
            <consortium name="DOE Joint Genome Institute"/>
            <person name="Mondo S.J."/>
            <person name="Dannebaum R.O."/>
            <person name="Kuo R.C."/>
            <person name="Labutti K."/>
            <person name="Haridas S."/>
            <person name="Kuo A."/>
            <person name="Salamov A."/>
            <person name="Ahrendt S.R."/>
            <person name="Lipzen A."/>
            <person name="Sullivan W."/>
            <person name="Andreopoulos W.B."/>
            <person name="Clum A."/>
            <person name="Lindquist E."/>
            <person name="Daum C."/>
            <person name="Ramamoorthy G.K."/>
            <person name="Gryganskyi A."/>
            <person name="Culley D."/>
            <person name="Magnuson J.K."/>
            <person name="James T.Y."/>
            <person name="O'Malley M.A."/>
            <person name="Stajich J.E."/>
            <person name="Spatafora J.W."/>
            <person name="Visel A."/>
            <person name="Grigoriev I.V."/>
        </authorList>
    </citation>
    <scope>NUCLEOTIDE SEQUENCE [LARGE SCALE GENOMIC DNA]</scope>
    <source>
        <strain evidence="17 18">NRRL 2496</strain>
    </source>
</reference>
<evidence type="ECO:0000256" key="9">
    <source>
        <dbReference type="ARBA" id="ARBA00022878"/>
    </source>
</evidence>
<evidence type="ECO:0000256" key="4">
    <source>
        <dbReference type="ARBA" id="ARBA00011738"/>
    </source>
</evidence>
<gene>
    <name evidence="17" type="ORF">BCR43DRAFT_437304</name>
</gene>
<dbReference type="InterPro" id="IPR004839">
    <property type="entry name" value="Aminotransferase_I/II_large"/>
</dbReference>
<dbReference type="InterPro" id="IPR005958">
    <property type="entry name" value="TyrNic_aminoTrfase"/>
</dbReference>
<dbReference type="FunFam" id="3.40.640.10:FF:000048">
    <property type="entry name" value="tyrosine aminotransferase"/>
    <property type="match status" value="1"/>
</dbReference>
<dbReference type="OrthoDB" id="7042322at2759"/>
<evidence type="ECO:0000313" key="17">
    <source>
        <dbReference type="EMBL" id="ORY97486.1"/>
    </source>
</evidence>
<evidence type="ECO:0000259" key="16">
    <source>
        <dbReference type="Pfam" id="PF00155"/>
    </source>
</evidence>
<feature type="modified residue" description="N6-(pyridoxal phosphate)lysine" evidence="15">
    <location>
        <position position="247"/>
    </location>
</feature>
<evidence type="ECO:0000256" key="1">
    <source>
        <dbReference type="ARBA" id="ARBA00001933"/>
    </source>
</evidence>
<dbReference type="EMBL" id="MCGN01000004">
    <property type="protein sequence ID" value="ORY97486.1"/>
    <property type="molecule type" value="Genomic_DNA"/>
</dbReference>
<evidence type="ECO:0000256" key="10">
    <source>
        <dbReference type="ARBA" id="ARBA00022898"/>
    </source>
</evidence>
<dbReference type="Gene3D" id="3.40.640.10">
    <property type="entry name" value="Type I PLP-dependent aspartate aminotransferase-like (Major domain)"/>
    <property type="match status" value="1"/>
</dbReference>
<dbReference type="InterPro" id="IPR004838">
    <property type="entry name" value="NHTrfase_class1_PyrdxlP-BS"/>
</dbReference>
<dbReference type="NCBIfam" id="TIGR01265">
    <property type="entry name" value="tyr_nico_aTase"/>
    <property type="match status" value="1"/>
</dbReference>
<evidence type="ECO:0000313" key="18">
    <source>
        <dbReference type="Proteomes" id="UP000242180"/>
    </source>
</evidence>
<organism evidence="17 18">
    <name type="scientific">Syncephalastrum racemosum</name>
    <name type="common">Filamentous fungus</name>
    <dbReference type="NCBI Taxonomy" id="13706"/>
    <lineage>
        <taxon>Eukaryota</taxon>
        <taxon>Fungi</taxon>
        <taxon>Fungi incertae sedis</taxon>
        <taxon>Mucoromycota</taxon>
        <taxon>Mucoromycotina</taxon>
        <taxon>Mucoromycetes</taxon>
        <taxon>Mucorales</taxon>
        <taxon>Syncephalastraceae</taxon>
        <taxon>Syncephalastrum</taxon>
    </lineage>
</organism>
<dbReference type="Proteomes" id="UP000242180">
    <property type="component" value="Unassembled WGS sequence"/>
</dbReference>
<dbReference type="UniPathway" id="UPA00139">
    <property type="reaction ID" value="UER00338"/>
</dbReference>
<evidence type="ECO:0000256" key="6">
    <source>
        <dbReference type="ARBA" id="ARBA00015959"/>
    </source>
</evidence>
<keyword evidence="18" id="KW-1185">Reference proteome</keyword>
<comment type="similarity">
    <text evidence="3 14">Belongs to the class-I pyridoxal-phosphate-dependent aminotransferase family.</text>
</comment>
<dbReference type="GO" id="GO:0030170">
    <property type="term" value="F:pyridoxal phosphate binding"/>
    <property type="evidence" value="ECO:0007669"/>
    <property type="project" value="InterPro"/>
</dbReference>
<dbReference type="CDD" id="cd00609">
    <property type="entry name" value="AAT_like"/>
    <property type="match status" value="1"/>
</dbReference>
<evidence type="ECO:0000256" key="7">
    <source>
        <dbReference type="ARBA" id="ARBA00022576"/>
    </source>
</evidence>
<dbReference type="PANTHER" id="PTHR45744">
    <property type="entry name" value="TYROSINE AMINOTRANSFERASE"/>
    <property type="match status" value="1"/>
</dbReference>
<evidence type="ECO:0000256" key="8">
    <source>
        <dbReference type="ARBA" id="ARBA00022679"/>
    </source>
</evidence>
<dbReference type="GO" id="GO:0006559">
    <property type="term" value="P:L-phenylalanine catabolic process"/>
    <property type="evidence" value="ECO:0007669"/>
    <property type="project" value="UniProtKB-UniPathway"/>
</dbReference>
<keyword evidence="9" id="KW-0828">Tyrosine catabolism</keyword>
<evidence type="ECO:0000256" key="2">
    <source>
        <dbReference type="ARBA" id="ARBA00005203"/>
    </source>
</evidence>
<dbReference type="InterPro" id="IPR005957">
    <property type="entry name" value="Tyrosine_aminoTrfase"/>
</dbReference>
<evidence type="ECO:0000256" key="14">
    <source>
        <dbReference type="PIRNR" id="PIRNR000517"/>
    </source>
</evidence>
<dbReference type="Gene3D" id="3.90.1150.10">
    <property type="entry name" value="Aspartate Aminotransferase, domain 1"/>
    <property type="match status" value="1"/>
</dbReference>
<evidence type="ECO:0000256" key="12">
    <source>
        <dbReference type="ARBA" id="ARBA00031696"/>
    </source>
</evidence>
<keyword evidence="8 17" id="KW-0808">Transferase</keyword>
<dbReference type="OMA" id="CALDLCI"/>
<sequence length="410" mass="45127">MSPRSDWNVKPSKASQRAHNAIRAIVDTLKVDPSAQKSFISLSIGDPTIFGNFNVDPSINDAVIKQLQSFKHNGYPPAHGTAAARDAVARKFSVPEKASLSADDVLLVNGCSSALELCMSALCDPGQNILLPRPGFPLYASIATVREFESRFYDLLPERNWEADLEQMESLIDENTAAILVNNPSNPCGSVYSREHLEAILAVASKHKVPIIADEIYCDLVFKGNTFYPMASLTEDVPILAVGGLAKKWLVPGWRMGWVLVHDRHNAFAAGVRTGLLNLSQVLLGPNSIYQGALEDILHSTPQSFYDQTIEQLQNNAKIGLDVVGNIQGLNPVKPGGAMYMMVGIDTTQFKDIKDDVEFSQKLLKEENVLCLPGQCFEIPNFVRIVITPPAEMLSEAYERMADFCARHRK</sequence>
<evidence type="ECO:0000256" key="3">
    <source>
        <dbReference type="ARBA" id="ARBA00007441"/>
    </source>
</evidence>
<dbReference type="InParanoid" id="A0A1X2HG85"/>
<evidence type="ECO:0000256" key="5">
    <source>
        <dbReference type="ARBA" id="ARBA00012749"/>
    </source>
</evidence>
<dbReference type="EC" id="2.6.1.5" evidence="5"/>
<dbReference type="AlphaFoldDB" id="A0A1X2HG85"/>
<accession>A0A1X2HG85</accession>
<dbReference type="STRING" id="13706.A0A1X2HG85"/>
<proteinExistence type="inferred from homology"/>
<dbReference type="PRINTS" id="PR00753">
    <property type="entry name" value="ACCSYNTHASE"/>
</dbReference>
<dbReference type="InterPro" id="IPR015424">
    <property type="entry name" value="PyrdxlP-dep_Trfase"/>
</dbReference>
<comment type="catalytic activity">
    <reaction evidence="13">
        <text>L-tyrosine + 2-oxoglutarate = 3-(4-hydroxyphenyl)pyruvate + L-glutamate</text>
        <dbReference type="Rhea" id="RHEA:15093"/>
        <dbReference type="ChEBI" id="CHEBI:16810"/>
        <dbReference type="ChEBI" id="CHEBI:29985"/>
        <dbReference type="ChEBI" id="CHEBI:36242"/>
        <dbReference type="ChEBI" id="CHEBI:58315"/>
        <dbReference type="EC" id="2.6.1.5"/>
    </reaction>
</comment>
<dbReference type="NCBIfam" id="TIGR01264">
    <property type="entry name" value="tyr_amTase_E"/>
    <property type="match status" value="1"/>
</dbReference>
<comment type="cofactor">
    <cofactor evidence="1 14 15">
        <name>pyridoxal 5'-phosphate</name>
        <dbReference type="ChEBI" id="CHEBI:597326"/>
    </cofactor>
</comment>
<dbReference type="PIRSF" id="PIRSF000517">
    <property type="entry name" value="Tyr_transaminase"/>
    <property type="match status" value="1"/>
</dbReference>
<dbReference type="PANTHER" id="PTHR45744:SF2">
    <property type="entry name" value="TYROSINE AMINOTRANSFERASE"/>
    <property type="match status" value="1"/>
</dbReference>
<keyword evidence="7 17" id="KW-0032">Aminotransferase</keyword>
<keyword evidence="10 14" id="KW-0663">Pyridoxal phosphate</keyword>
<dbReference type="SUPFAM" id="SSF53383">
    <property type="entry name" value="PLP-dependent transferases"/>
    <property type="match status" value="1"/>
</dbReference>
<dbReference type="InterPro" id="IPR015421">
    <property type="entry name" value="PyrdxlP-dep_Trfase_major"/>
</dbReference>
<name>A0A1X2HG85_SYNRA</name>
<evidence type="ECO:0000256" key="11">
    <source>
        <dbReference type="ARBA" id="ARBA00023232"/>
    </source>
</evidence>
<protein>
    <recommendedName>
        <fullName evidence="6">Tyrosine aminotransferase</fullName>
        <ecNumber evidence="5">2.6.1.5</ecNumber>
    </recommendedName>
    <alternativeName>
        <fullName evidence="12">L-tyrosine:2-oxoglutarate aminotransferase</fullName>
    </alternativeName>
</protein>